<dbReference type="EMBL" id="JACEZU010000013">
    <property type="protein sequence ID" value="MBA5689977.1"/>
    <property type="molecule type" value="Genomic_DNA"/>
</dbReference>
<dbReference type="InterPro" id="IPR045584">
    <property type="entry name" value="Pilin-like"/>
</dbReference>
<dbReference type="AlphaFoldDB" id="A0A7W2FDY5"/>
<sequence length="124" mass="13909">MRRNEGFTMIELLVTLAIIGMMVAVAAPRYFGNLDRTKEDVLREDLYILRSAIDHYYADKNVYPNELADLVKEKYLRSVPVDPFTQSAHSWHPSAPDDPALGAVADVHSTAPGPARDGTMFTDW</sequence>
<protein>
    <submittedName>
        <fullName evidence="3">Prepilin-type N-terminal cleavage/methylation domain-containing protein</fullName>
    </submittedName>
</protein>
<keyword evidence="2" id="KW-1133">Transmembrane helix</keyword>
<dbReference type="GO" id="GO:0015628">
    <property type="term" value="P:protein secretion by the type II secretion system"/>
    <property type="evidence" value="ECO:0007669"/>
    <property type="project" value="InterPro"/>
</dbReference>
<organism evidence="3 4">
    <name type="scientific">Rugamonas apoptosis</name>
    <dbReference type="NCBI Taxonomy" id="2758570"/>
    <lineage>
        <taxon>Bacteria</taxon>
        <taxon>Pseudomonadati</taxon>
        <taxon>Pseudomonadota</taxon>
        <taxon>Betaproteobacteria</taxon>
        <taxon>Burkholderiales</taxon>
        <taxon>Oxalobacteraceae</taxon>
        <taxon>Telluria group</taxon>
        <taxon>Rugamonas</taxon>
    </lineage>
</organism>
<keyword evidence="4" id="KW-1185">Reference proteome</keyword>
<dbReference type="InterPro" id="IPR012902">
    <property type="entry name" value="N_methyl_site"/>
</dbReference>
<dbReference type="Gene3D" id="3.30.700.10">
    <property type="entry name" value="Glycoprotein, Type 4 Pilin"/>
    <property type="match status" value="1"/>
</dbReference>
<dbReference type="GO" id="GO:0015627">
    <property type="term" value="C:type II protein secretion system complex"/>
    <property type="evidence" value="ECO:0007669"/>
    <property type="project" value="InterPro"/>
</dbReference>
<feature type="transmembrane region" description="Helical" evidence="2">
    <location>
        <begin position="12"/>
        <end position="31"/>
    </location>
</feature>
<evidence type="ECO:0000256" key="2">
    <source>
        <dbReference type="SAM" id="Phobius"/>
    </source>
</evidence>
<evidence type="ECO:0000313" key="4">
    <source>
        <dbReference type="Proteomes" id="UP000573499"/>
    </source>
</evidence>
<evidence type="ECO:0000313" key="3">
    <source>
        <dbReference type="EMBL" id="MBA5689977.1"/>
    </source>
</evidence>
<dbReference type="RefSeq" id="WP_182156769.1">
    <property type="nucleotide sequence ID" value="NZ_JACEZU010000013.1"/>
</dbReference>
<dbReference type="PANTHER" id="PTHR30093">
    <property type="entry name" value="GENERAL SECRETION PATHWAY PROTEIN G"/>
    <property type="match status" value="1"/>
</dbReference>
<dbReference type="Pfam" id="PF07963">
    <property type="entry name" value="N_methyl"/>
    <property type="match status" value="1"/>
</dbReference>
<evidence type="ECO:0000256" key="1">
    <source>
        <dbReference type="ARBA" id="ARBA00022481"/>
    </source>
</evidence>
<dbReference type="Proteomes" id="UP000573499">
    <property type="component" value="Unassembled WGS sequence"/>
</dbReference>
<dbReference type="PRINTS" id="PR00813">
    <property type="entry name" value="BCTERIALGSPG"/>
</dbReference>
<reference evidence="3 4" key="1">
    <citation type="submission" date="2020-07" db="EMBL/GenBank/DDBJ databases">
        <title>Novel species isolated from subtropical streams in China.</title>
        <authorList>
            <person name="Lu H."/>
        </authorList>
    </citation>
    <scope>NUCLEOTIDE SEQUENCE [LARGE SCALE GENOMIC DNA]</scope>
    <source>
        <strain evidence="3 4">LX47W</strain>
    </source>
</reference>
<keyword evidence="2" id="KW-0472">Membrane</keyword>
<dbReference type="NCBIfam" id="TIGR02532">
    <property type="entry name" value="IV_pilin_GFxxxE"/>
    <property type="match status" value="1"/>
</dbReference>
<keyword evidence="1" id="KW-0488">Methylation</keyword>
<keyword evidence="2" id="KW-0812">Transmembrane</keyword>
<proteinExistence type="predicted"/>
<name>A0A7W2FDY5_9BURK</name>
<gene>
    <name evidence="3" type="ORF">H3H39_23285</name>
</gene>
<dbReference type="SUPFAM" id="SSF54523">
    <property type="entry name" value="Pili subunits"/>
    <property type="match status" value="1"/>
</dbReference>
<accession>A0A7W2FDY5</accession>
<dbReference type="PANTHER" id="PTHR30093:SF47">
    <property type="entry name" value="TYPE IV PILUS NON-CORE MINOR PILIN PILE"/>
    <property type="match status" value="1"/>
</dbReference>
<dbReference type="InterPro" id="IPR000983">
    <property type="entry name" value="Bac_GSPG_pilin"/>
</dbReference>
<comment type="caution">
    <text evidence="3">The sequence shown here is derived from an EMBL/GenBank/DDBJ whole genome shotgun (WGS) entry which is preliminary data.</text>
</comment>